<reference evidence="1 2" key="1">
    <citation type="submission" date="2018-06" db="EMBL/GenBank/DDBJ databases">
        <authorList>
            <consortium name="Pathogen Informatics"/>
            <person name="Doyle S."/>
        </authorList>
    </citation>
    <scope>NUCLEOTIDE SEQUENCE [LARGE SCALE GENOMIC DNA]</scope>
    <source>
        <strain evidence="1 2">NCTC11088</strain>
    </source>
</reference>
<sequence length="203" mass="24269">MKKIALFDFDKTLTTEDTIVLLWKYARILKKANGFEYINRIVKGSFGYAIERDLKFFKNQICQVIHLFTEEELEEFADYVYENHMLKDGLKILKELNVEYKMLVSASPYNYLKYFNKYLDFDVVMGTDLDKFCNIITQNNKSYEKVRRIDAHLKEKGFEIDYDSSMCFSDSYSADRPMFELVKNRYLINSKKRIAGYENLIWK</sequence>
<dbReference type="Pfam" id="PF12710">
    <property type="entry name" value="HAD"/>
    <property type="match status" value="1"/>
</dbReference>
<dbReference type="GO" id="GO:0016787">
    <property type="term" value="F:hydrolase activity"/>
    <property type="evidence" value="ECO:0007669"/>
    <property type="project" value="UniProtKB-KW"/>
</dbReference>
<dbReference type="Gene3D" id="1.20.1440.100">
    <property type="entry name" value="SG protein - dephosphorylation function"/>
    <property type="match status" value="1"/>
</dbReference>
<dbReference type="InterPro" id="IPR023214">
    <property type="entry name" value="HAD_sf"/>
</dbReference>
<gene>
    <name evidence="1" type="ORF">NCTC11088_00244</name>
</gene>
<dbReference type="RefSeq" id="WP_004822699.1">
    <property type="nucleotide sequence ID" value="NZ_UGTH01000001.1"/>
</dbReference>
<name>A0A379D9F2_9FIRM</name>
<dbReference type="EMBL" id="UGTH01000001">
    <property type="protein sequence ID" value="SUB74499.1"/>
    <property type="molecule type" value="Genomic_DNA"/>
</dbReference>
<keyword evidence="1" id="KW-0378">Hydrolase</keyword>
<dbReference type="Proteomes" id="UP000254777">
    <property type="component" value="Unassembled WGS sequence"/>
</dbReference>
<protein>
    <submittedName>
        <fullName evidence="1">HAD hydrolase, family IB</fullName>
    </submittedName>
</protein>
<accession>A0A379D9F2</accession>
<dbReference type="SUPFAM" id="SSF56784">
    <property type="entry name" value="HAD-like"/>
    <property type="match status" value="1"/>
</dbReference>
<evidence type="ECO:0000313" key="2">
    <source>
        <dbReference type="Proteomes" id="UP000254777"/>
    </source>
</evidence>
<evidence type="ECO:0000313" key="1">
    <source>
        <dbReference type="EMBL" id="SUB74499.1"/>
    </source>
</evidence>
<dbReference type="AlphaFoldDB" id="A0A379D9F2"/>
<proteinExistence type="predicted"/>
<organism evidence="1 2">
    <name type="scientific">Peptoniphilus indolicus</name>
    <dbReference type="NCBI Taxonomy" id="33030"/>
    <lineage>
        <taxon>Bacteria</taxon>
        <taxon>Bacillati</taxon>
        <taxon>Bacillota</taxon>
        <taxon>Tissierellia</taxon>
        <taxon>Tissierellales</taxon>
        <taxon>Peptoniphilaceae</taxon>
        <taxon>Peptoniphilus</taxon>
    </lineage>
</organism>
<dbReference type="Gene3D" id="3.40.50.1000">
    <property type="entry name" value="HAD superfamily/HAD-like"/>
    <property type="match status" value="1"/>
</dbReference>
<dbReference type="InterPro" id="IPR036412">
    <property type="entry name" value="HAD-like_sf"/>
</dbReference>